<evidence type="ECO:0000256" key="2">
    <source>
        <dbReference type="SAM" id="Phobius"/>
    </source>
</evidence>
<organism evidence="3 4">
    <name type="scientific">Podospora fimiseda</name>
    <dbReference type="NCBI Taxonomy" id="252190"/>
    <lineage>
        <taxon>Eukaryota</taxon>
        <taxon>Fungi</taxon>
        <taxon>Dikarya</taxon>
        <taxon>Ascomycota</taxon>
        <taxon>Pezizomycotina</taxon>
        <taxon>Sordariomycetes</taxon>
        <taxon>Sordariomycetidae</taxon>
        <taxon>Sordariales</taxon>
        <taxon>Podosporaceae</taxon>
        <taxon>Podospora</taxon>
    </lineage>
</organism>
<evidence type="ECO:0000313" key="3">
    <source>
        <dbReference type="EMBL" id="KAK4225509.1"/>
    </source>
</evidence>
<feature type="compositionally biased region" description="Low complexity" evidence="1">
    <location>
        <begin position="1"/>
        <end position="14"/>
    </location>
</feature>
<comment type="caution">
    <text evidence="3">The sequence shown here is derived from an EMBL/GenBank/DDBJ whole genome shotgun (WGS) entry which is preliminary data.</text>
</comment>
<feature type="transmembrane region" description="Helical" evidence="2">
    <location>
        <begin position="85"/>
        <end position="104"/>
    </location>
</feature>
<dbReference type="AlphaFoldDB" id="A0AAN7BLJ6"/>
<dbReference type="EMBL" id="MU865365">
    <property type="protein sequence ID" value="KAK4225509.1"/>
    <property type="molecule type" value="Genomic_DNA"/>
</dbReference>
<evidence type="ECO:0000256" key="1">
    <source>
        <dbReference type="SAM" id="MobiDB-lite"/>
    </source>
</evidence>
<proteinExistence type="predicted"/>
<sequence>MEKSSSTVHSSSSTYNAEDPHLQSKMKQLQTLNSALLGLNSLSLLMGLTILGVSANTLKVHHRTSLPEQEYFISLWPEEFNIRPTVALVAGSVFVVLSNVISLVCGKLSSMRSKQVLINTTCAIMGLIAALVAVILFYAVNASESVDTFTSWTCRWKHVAMSQEPHWGTLCEQSYAALYLGVLLIPLEVVSIGLGVWIGRLGGYVERYEGAKKSPALS</sequence>
<reference evidence="3" key="2">
    <citation type="submission" date="2023-05" db="EMBL/GenBank/DDBJ databases">
        <authorList>
            <consortium name="Lawrence Berkeley National Laboratory"/>
            <person name="Steindorff A."/>
            <person name="Hensen N."/>
            <person name="Bonometti L."/>
            <person name="Westerberg I."/>
            <person name="Brannstrom I.O."/>
            <person name="Guillou S."/>
            <person name="Cros-Aarteil S."/>
            <person name="Calhoun S."/>
            <person name="Haridas S."/>
            <person name="Kuo A."/>
            <person name="Mondo S."/>
            <person name="Pangilinan J."/>
            <person name="Riley R."/>
            <person name="Labutti K."/>
            <person name="Andreopoulos B."/>
            <person name="Lipzen A."/>
            <person name="Chen C."/>
            <person name="Yanf M."/>
            <person name="Daum C."/>
            <person name="Ng V."/>
            <person name="Clum A."/>
            <person name="Ohm R."/>
            <person name="Martin F."/>
            <person name="Silar P."/>
            <person name="Natvig D."/>
            <person name="Lalanne C."/>
            <person name="Gautier V."/>
            <person name="Ament-Velasquez S.L."/>
            <person name="Kruys A."/>
            <person name="Hutchinson M.I."/>
            <person name="Powell A.J."/>
            <person name="Barry K."/>
            <person name="Miller A.N."/>
            <person name="Grigoriev I.V."/>
            <person name="Debuchy R."/>
            <person name="Gladieux P."/>
            <person name="Thoren M.H."/>
            <person name="Johannesson H."/>
        </authorList>
    </citation>
    <scope>NUCLEOTIDE SEQUENCE</scope>
    <source>
        <strain evidence="3">CBS 990.96</strain>
    </source>
</reference>
<keyword evidence="2" id="KW-0472">Membrane</keyword>
<feature type="transmembrane region" description="Helical" evidence="2">
    <location>
        <begin position="116"/>
        <end position="140"/>
    </location>
</feature>
<keyword evidence="2" id="KW-1133">Transmembrane helix</keyword>
<feature type="transmembrane region" description="Helical" evidence="2">
    <location>
        <begin position="35"/>
        <end position="55"/>
    </location>
</feature>
<keyword evidence="2" id="KW-0812">Transmembrane</keyword>
<evidence type="ECO:0000313" key="4">
    <source>
        <dbReference type="Proteomes" id="UP001301958"/>
    </source>
</evidence>
<feature type="region of interest" description="Disordered" evidence="1">
    <location>
        <begin position="1"/>
        <end position="20"/>
    </location>
</feature>
<accession>A0AAN7BLJ6</accession>
<reference evidence="3" key="1">
    <citation type="journal article" date="2023" name="Mol. Phylogenet. Evol.">
        <title>Genome-scale phylogeny and comparative genomics of the fungal order Sordariales.</title>
        <authorList>
            <person name="Hensen N."/>
            <person name="Bonometti L."/>
            <person name="Westerberg I."/>
            <person name="Brannstrom I.O."/>
            <person name="Guillou S."/>
            <person name="Cros-Aarteil S."/>
            <person name="Calhoun S."/>
            <person name="Haridas S."/>
            <person name="Kuo A."/>
            <person name="Mondo S."/>
            <person name="Pangilinan J."/>
            <person name="Riley R."/>
            <person name="LaButti K."/>
            <person name="Andreopoulos B."/>
            <person name="Lipzen A."/>
            <person name="Chen C."/>
            <person name="Yan M."/>
            <person name="Daum C."/>
            <person name="Ng V."/>
            <person name="Clum A."/>
            <person name="Steindorff A."/>
            <person name="Ohm R.A."/>
            <person name="Martin F."/>
            <person name="Silar P."/>
            <person name="Natvig D.O."/>
            <person name="Lalanne C."/>
            <person name="Gautier V."/>
            <person name="Ament-Velasquez S.L."/>
            <person name="Kruys A."/>
            <person name="Hutchinson M.I."/>
            <person name="Powell A.J."/>
            <person name="Barry K."/>
            <person name="Miller A.N."/>
            <person name="Grigoriev I.V."/>
            <person name="Debuchy R."/>
            <person name="Gladieux P."/>
            <person name="Hiltunen Thoren M."/>
            <person name="Johannesson H."/>
        </authorList>
    </citation>
    <scope>NUCLEOTIDE SEQUENCE</scope>
    <source>
        <strain evidence="3">CBS 990.96</strain>
    </source>
</reference>
<name>A0AAN7BLJ6_9PEZI</name>
<dbReference type="Proteomes" id="UP001301958">
    <property type="component" value="Unassembled WGS sequence"/>
</dbReference>
<feature type="transmembrane region" description="Helical" evidence="2">
    <location>
        <begin position="176"/>
        <end position="198"/>
    </location>
</feature>
<keyword evidence="4" id="KW-1185">Reference proteome</keyword>
<gene>
    <name evidence="3" type="ORF">QBC38DRAFT_482735</name>
</gene>
<protein>
    <submittedName>
        <fullName evidence="3">Uncharacterized protein</fullName>
    </submittedName>
</protein>